<dbReference type="GO" id="GO:0005634">
    <property type="term" value="C:nucleus"/>
    <property type="evidence" value="ECO:0007669"/>
    <property type="project" value="InterPro"/>
</dbReference>
<evidence type="ECO:0000313" key="3">
    <source>
        <dbReference type="Proteomes" id="UP001372338"/>
    </source>
</evidence>
<feature type="domain" description="K-box" evidence="1">
    <location>
        <begin position="1"/>
        <end position="66"/>
    </location>
</feature>
<dbReference type="Pfam" id="PF01486">
    <property type="entry name" value="K-box"/>
    <property type="match status" value="1"/>
</dbReference>
<organism evidence="2 3">
    <name type="scientific">Crotalaria pallida</name>
    <name type="common">Smooth rattlebox</name>
    <name type="synonym">Crotalaria striata</name>
    <dbReference type="NCBI Taxonomy" id="3830"/>
    <lineage>
        <taxon>Eukaryota</taxon>
        <taxon>Viridiplantae</taxon>
        <taxon>Streptophyta</taxon>
        <taxon>Embryophyta</taxon>
        <taxon>Tracheophyta</taxon>
        <taxon>Spermatophyta</taxon>
        <taxon>Magnoliopsida</taxon>
        <taxon>eudicotyledons</taxon>
        <taxon>Gunneridae</taxon>
        <taxon>Pentapetalae</taxon>
        <taxon>rosids</taxon>
        <taxon>fabids</taxon>
        <taxon>Fabales</taxon>
        <taxon>Fabaceae</taxon>
        <taxon>Papilionoideae</taxon>
        <taxon>50 kb inversion clade</taxon>
        <taxon>genistoids sensu lato</taxon>
        <taxon>core genistoids</taxon>
        <taxon>Crotalarieae</taxon>
        <taxon>Crotalaria</taxon>
    </lineage>
</organism>
<dbReference type="GO" id="GO:0003700">
    <property type="term" value="F:DNA-binding transcription factor activity"/>
    <property type="evidence" value="ECO:0007669"/>
    <property type="project" value="InterPro"/>
</dbReference>
<sequence length="118" mass="13378">MGEELSGMTVKELQTLENQLEISIHGVRMKKDQVLMDEIHELNRKGKLILQENEELRKKVYGTRDGNGTNRNSVLTNDLGIGEDLQVAVNLQLRQPQQEYYEATSPSKLGYDIDCSAD</sequence>
<gene>
    <name evidence="2" type="ORF">RIF29_16988</name>
</gene>
<proteinExistence type="predicted"/>
<name>A0AAN9FGA9_CROPI</name>
<dbReference type="PROSITE" id="PS51297">
    <property type="entry name" value="K_BOX"/>
    <property type="match status" value="1"/>
</dbReference>
<dbReference type="AlphaFoldDB" id="A0AAN9FGA9"/>
<keyword evidence="3" id="KW-1185">Reference proteome</keyword>
<accession>A0AAN9FGA9</accession>
<reference evidence="2 3" key="1">
    <citation type="submission" date="2024-01" db="EMBL/GenBank/DDBJ databases">
        <title>The genomes of 5 underutilized Papilionoideae crops provide insights into root nodulation and disease resistanc.</title>
        <authorList>
            <person name="Yuan L."/>
        </authorList>
    </citation>
    <scope>NUCLEOTIDE SEQUENCE [LARGE SCALE GENOMIC DNA]</scope>
    <source>
        <strain evidence="2">ZHUSHIDOU_FW_LH</strain>
        <tissue evidence="2">Leaf</tissue>
    </source>
</reference>
<dbReference type="EMBL" id="JAYWIO010000003">
    <property type="protein sequence ID" value="KAK7275862.1"/>
    <property type="molecule type" value="Genomic_DNA"/>
</dbReference>
<protein>
    <recommendedName>
        <fullName evidence="1">K-box domain-containing protein</fullName>
    </recommendedName>
</protein>
<dbReference type="Proteomes" id="UP001372338">
    <property type="component" value="Unassembled WGS sequence"/>
</dbReference>
<comment type="caution">
    <text evidence="2">The sequence shown here is derived from an EMBL/GenBank/DDBJ whole genome shotgun (WGS) entry which is preliminary data.</text>
</comment>
<evidence type="ECO:0000259" key="1">
    <source>
        <dbReference type="PROSITE" id="PS51297"/>
    </source>
</evidence>
<evidence type="ECO:0000313" key="2">
    <source>
        <dbReference type="EMBL" id="KAK7275862.1"/>
    </source>
</evidence>
<dbReference type="InterPro" id="IPR002487">
    <property type="entry name" value="TF_Kbox"/>
</dbReference>